<comment type="caution">
    <text evidence="2">The sequence shown here is derived from an EMBL/GenBank/DDBJ whole genome shotgun (WGS) entry which is preliminary data.</text>
</comment>
<evidence type="ECO:0000313" key="2">
    <source>
        <dbReference type="EMBL" id="MFO7191906.1"/>
    </source>
</evidence>
<name>A0ABD6FEW1_9PSEU</name>
<dbReference type="EMBL" id="QGUI02000058">
    <property type="protein sequence ID" value="MFO7191906.1"/>
    <property type="molecule type" value="Genomic_DNA"/>
</dbReference>
<reference evidence="2 3" key="1">
    <citation type="journal article" date="2021" name="BMC Genomics">
        <title>Genome-resolved metagenome and metatranscriptome analyses of thermophilic composting reveal key bacterial players and their metabolic interactions.</title>
        <authorList>
            <person name="Braga L.P.P."/>
            <person name="Pereira R.V."/>
            <person name="Martins L.F."/>
            <person name="Moura L.M.S."/>
            <person name="Sanchez F.B."/>
            <person name="Patane J.S.L."/>
            <person name="da Silva A.M."/>
            <person name="Setubal J.C."/>
        </authorList>
    </citation>
    <scope>NUCLEOTIDE SEQUENCE [LARGE SCALE GENOMIC DNA]</scope>
    <source>
        <strain evidence="2">ZC4RG45</strain>
    </source>
</reference>
<evidence type="ECO:0000256" key="1">
    <source>
        <dbReference type="SAM" id="Phobius"/>
    </source>
</evidence>
<dbReference type="Proteomes" id="UP000249324">
    <property type="component" value="Unassembled WGS sequence"/>
</dbReference>
<dbReference type="AlphaFoldDB" id="A0ABD6FEW1"/>
<keyword evidence="1" id="KW-1133">Transmembrane helix</keyword>
<feature type="transmembrane region" description="Helical" evidence="1">
    <location>
        <begin position="27"/>
        <end position="45"/>
    </location>
</feature>
<keyword evidence="1" id="KW-0472">Membrane</keyword>
<organism evidence="2 3">
    <name type="scientific">Thermocrispum agreste</name>
    <dbReference type="NCBI Taxonomy" id="37925"/>
    <lineage>
        <taxon>Bacteria</taxon>
        <taxon>Bacillati</taxon>
        <taxon>Actinomycetota</taxon>
        <taxon>Actinomycetes</taxon>
        <taxon>Pseudonocardiales</taxon>
        <taxon>Pseudonocardiaceae</taxon>
        <taxon>Thermocrispum</taxon>
    </lineage>
</organism>
<feature type="transmembrane region" description="Helical" evidence="1">
    <location>
        <begin position="57"/>
        <end position="83"/>
    </location>
</feature>
<accession>A0ABD6FEW1</accession>
<proteinExistence type="predicted"/>
<keyword evidence="1" id="KW-0812">Transmembrane</keyword>
<sequence>MSAQLPDPFAGDTWPRAVDRAAADRRFAPAASASALFVGVLQAVLDAPALGAAFRTGVASGLLVIAGLVVASGTAVGGVLLQLRNPAGHTWWRGVGRCWFLPWWPMWS</sequence>
<gene>
    <name evidence="2" type="ORF">DIU77_006640</name>
</gene>
<evidence type="ECO:0000313" key="3">
    <source>
        <dbReference type="Proteomes" id="UP000249324"/>
    </source>
</evidence>
<protein>
    <submittedName>
        <fullName evidence="2">Uncharacterized protein</fullName>
    </submittedName>
</protein>